<dbReference type="STRING" id="270918.APR42_12285"/>
<keyword evidence="1" id="KW-0732">Signal</keyword>
<evidence type="ECO:0000256" key="1">
    <source>
        <dbReference type="SAM" id="SignalP"/>
    </source>
</evidence>
<protein>
    <recommendedName>
        <fullName evidence="4">DUF3575 domain-containing protein</fullName>
    </recommendedName>
</protein>
<reference evidence="2" key="1">
    <citation type="submission" date="2015-10" db="EMBL/GenBank/DDBJ databases">
        <title>Draft genome sequence of Salegentibacter mishustinae KCTC 12263.</title>
        <authorList>
            <person name="Lin W."/>
            <person name="Zheng Q."/>
        </authorList>
    </citation>
    <scope>NUCLEOTIDE SEQUENCE [LARGE SCALE GENOMIC DNA]</scope>
    <source>
        <strain evidence="2">KCTC 12263</strain>
    </source>
</reference>
<dbReference type="Proteomes" id="UP000051643">
    <property type="component" value="Unassembled WGS sequence"/>
</dbReference>
<proteinExistence type="predicted"/>
<dbReference type="RefSeq" id="WP_057483169.1">
    <property type="nucleotide sequence ID" value="NZ_BMWR01000007.1"/>
</dbReference>
<gene>
    <name evidence="2" type="ORF">APR42_12285</name>
</gene>
<feature type="signal peptide" evidence="1">
    <location>
        <begin position="1"/>
        <end position="18"/>
    </location>
</feature>
<evidence type="ECO:0000313" key="2">
    <source>
        <dbReference type="EMBL" id="KRG27274.1"/>
    </source>
</evidence>
<sequence>MKNLFLPLFLFISTLTFAQDSIAEQNQTPDKRDITQNELSIGALNLVAFGALDLTYERIIDKNSSWAIEAFIQALNKDREAVDDAFYKDFSLTGKYKYFFGDRYSRGFYVHGFGMLSSGEYDSYVYDSTSGYGSYEDQDYTDFALGFGVGGKFVSTGGFFLDLGAGIGRNLFTEKSPTIVGQFNVNLGFRF</sequence>
<dbReference type="EMBL" id="LKTP01000037">
    <property type="protein sequence ID" value="KRG27274.1"/>
    <property type="molecule type" value="Genomic_DNA"/>
</dbReference>
<feature type="chain" id="PRO_5006389333" description="DUF3575 domain-containing protein" evidence="1">
    <location>
        <begin position="19"/>
        <end position="191"/>
    </location>
</feature>
<accession>A0A0Q9ZCU1</accession>
<evidence type="ECO:0008006" key="4">
    <source>
        <dbReference type="Google" id="ProtNLM"/>
    </source>
</evidence>
<comment type="caution">
    <text evidence="2">The sequence shown here is derived from an EMBL/GenBank/DDBJ whole genome shotgun (WGS) entry which is preliminary data.</text>
</comment>
<keyword evidence="3" id="KW-1185">Reference proteome</keyword>
<evidence type="ECO:0000313" key="3">
    <source>
        <dbReference type="Proteomes" id="UP000051643"/>
    </source>
</evidence>
<dbReference type="OrthoDB" id="768080at2"/>
<organism evidence="2 3">
    <name type="scientific">Salegentibacter mishustinae</name>
    <dbReference type="NCBI Taxonomy" id="270918"/>
    <lineage>
        <taxon>Bacteria</taxon>
        <taxon>Pseudomonadati</taxon>
        <taxon>Bacteroidota</taxon>
        <taxon>Flavobacteriia</taxon>
        <taxon>Flavobacteriales</taxon>
        <taxon>Flavobacteriaceae</taxon>
        <taxon>Salegentibacter</taxon>
    </lineage>
</organism>
<dbReference type="AlphaFoldDB" id="A0A0Q9ZCU1"/>
<name>A0A0Q9ZCU1_9FLAO</name>